<organism evidence="3">
    <name type="scientific">Panicum hallii</name>
    <dbReference type="NCBI Taxonomy" id="206008"/>
    <lineage>
        <taxon>Eukaryota</taxon>
        <taxon>Viridiplantae</taxon>
        <taxon>Streptophyta</taxon>
        <taxon>Embryophyta</taxon>
        <taxon>Tracheophyta</taxon>
        <taxon>Spermatophyta</taxon>
        <taxon>Magnoliopsida</taxon>
        <taxon>Liliopsida</taxon>
        <taxon>Poales</taxon>
        <taxon>Poaceae</taxon>
        <taxon>PACMAD clade</taxon>
        <taxon>Panicoideae</taxon>
        <taxon>Panicodae</taxon>
        <taxon>Paniceae</taxon>
        <taxon>Panicinae</taxon>
        <taxon>Panicum</taxon>
        <taxon>Panicum sect. Panicum</taxon>
    </lineage>
</organism>
<dbReference type="Gramene" id="PVH65735">
    <property type="protein sequence ID" value="PVH65735"/>
    <property type="gene ID" value="PAHAL_1G065000"/>
</dbReference>
<dbReference type="Pfam" id="PF24758">
    <property type="entry name" value="LRR_At5g56370"/>
    <property type="match status" value="1"/>
</dbReference>
<evidence type="ECO:0000259" key="2">
    <source>
        <dbReference type="Pfam" id="PF24758"/>
    </source>
</evidence>
<dbReference type="EMBL" id="CM008046">
    <property type="protein sequence ID" value="PVH65735.1"/>
    <property type="molecule type" value="Genomic_DNA"/>
</dbReference>
<protein>
    <submittedName>
        <fullName evidence="3">Uncharacterized protein</fullName>
    </submittedName>
</protein>
<feature type="domain" description="FBD" evidence="1">
    <location>
        <begin position="74"/>
        <end position="119"/>
    </location>
</feature>
<proteinExistence type="predicted"/>
<dbReference type="AlphaFoldDB" id="A0A2T8KU94"/>
<dbReference type="Pfam" id="PF08387">
    <property type="entry name" value="FBD"/>
    <property type="match status" value="1"/>
</dbReference>
<dbReference type="InterPro" id="IPR055411">
    <property type="entry name" value="LRR_FXL15/At3g58940/PEG3-like"/>
</dbReference>
<sequence length="182" mass="20568">MYLLFCALQSGTMLSPKTTVPSVQMLALHLHFRMRNEVKMLPSFLRCFPNVETLCIQSEETHEPTGELNLKFWQETGPIKCVQTQLKRLVFREFHGEEGEFAFLMFIAENARVLEKMVLVMELRRPSAPEELVARMKALETARWASGSNKAGYLLSRPGVGGGSAWCLKAGSDFKHNDPFSA</sequence>
<dbReference type="Proteomes" id="UP000243499">
    <property type="component" value="Chromosome 1"/>
</dbReference>
<evidence type="ECO:0000259" key="1">
    <source>
        <dbReference type="Pfam" id="PF08387"/>
    </source>
</evidence>
<reference evidence="3" key="1">
    <citation type="submission" date="2018-04" db="EMBL/GenBank/DDBJ databases">
        <title>WGS assembly of Panicum hallii.</title>
        <authorList>
            <person name="Lovell J."/>
            <person name="Jenkins J."/>
            <person name="Lowry D."/>
            <person name="Mamidi S."/>
            <person name="Sreedasyam A."/>
            <person name="Weng X."/>
            <person name="Barry K."/>
            <person name="Bonette J."/>
            <person name="Campitelli B."/>
            <person name="Daum C."/>
            <person name="Gordon S."/>
            <person name="Gould B."/>
            <person name="Lipzen A."/>
            <person name="Macqueen A."/>
            <person name="Palacio-Mejia J."/>
            <person name="Plott C."/>
            <person name="Shakirov E."/>
            <person name="Shu S."/>
            <person name="Yoshinaga Y."/>
            <person name="Zane M."/>
            <person name="Rokhsar D."/>
            <person name="Grimwood J."/>
            <person name="Schmutz J."/>
            <person name="Juenger T."/>
        </authorList>
    </citation>
    <scope>NUCLEOTIDE SEQUENCE [LARGE SCALE GENOMIC DNA]</scope>
    <source>
        <strain evidence="3">FIL2</strain>
    </source>
</reference>
<accession>A0A2T8KU94</accession>
<dbReference type="PANTHER" id="PTHR32141">
    <property type="match status" value="1"/>
</dbReference>
<evidence type="ECO:0000313" key="3">
    <source>
        <dbReference type="EMBL" id="PVH65735.1"/>
    </source>
</evidence>
<name>A0A2T8KU94_9POAL</name>
<gene>
    <name evidence="3" type="ORF">PAHAL_1G065000</name>
</gene>
<dbReference type="PANTHER" id="PTHR32141:SF105">
    <property type="entry name" value="OS02G0178200 PROTEIN"/>
    <property type="match status" value="1"/>
</dbReference>
<dbReference type="InterPro" id="IPR006566">
    <property type="entry name" value="FBD"/>
</dbReference>
<dbReference type="InterPro" id="IPR055302">
    <property type="entry name" value="F-box_dom-containing"/>
</dbReference>
<feature type="domain" description="F-box/LRR-repeat protein 15/At3g58940/PEG3-like LRR" evidence="2">
    <location>
        <begin position="8"/>
        <end position="56"/>
    </location>
</feature>